<dbReference type="GO" id="GO:0045324">
    <property type="term" value="P:late endosome to vacuole transport"/>
    <property type="evidence" value="ECO:0007669"/>
    <property type="project" value="InterPro"/>
</dbReference>
<keyword evidence="4" id="KW-0808">Transferase</keyword>
<evidence type="ECO:0000313" key="12">
    <source>
        <dbReference type="EMBL" id="EER00571.1"/>
    </source>
</evidence>
<dbReference type="InterPro" id="IPR011989">
    <property type="entry name" value="ARM-like"/>
</dbReference>
<evidence type="ECO:0000256" key="3">
    <source>
        <dbReference type="ARBA" id="ARBA00022574"/>
    </source>
</evidence>
<dbReference type="OMA" id="YMAADMR"/>
<dbReference type="SUPFAM" id="SSF50978">
    <property type="entry name" value="WD40 repeat-like"/>
    <property type="match status" value="1"/>
</dbReference>
<dbReference type="InterPro" id="IPR016024">
    <property type="entry name" value="ARM-type_fold"/>
</dbReference>
<dbReference type="PANTHER" id="PTHR17583:SF0">
    <property type="entry name" value="PHOSPHOINOSITIDE 3-KINASE REGULATORY SUBUNIT 4"/>
    <property type="match status" value="1"/>
</dbReference>
<dbReference type="GO" id="GO:0034272">
    <property type="term" value="C:phosphatidylinositol 3-kinase complex, class III, type II"/>
    <property type="evidence" value="ECO:0007669"/>
    <property type="project" value="TreeGrafter"/>
</dbReference>
<dbReference type="SMART" id="SM00320">
    <property type="entry name" value="WD40"/>
    <property type="match status" value="3"/>
</dbReference>
<keyword evidence="2" id="KW-0723">Serine/threonine-protein kinase</keyword>
<evidence type="ECO:0000256" key="2">
    <source>
        <dbReference type="ARBA" id="ARBA00022527"/>
    </source>
</evidence>
<dbReference type="EMBL" id="GG684922">
    <property type="protein sequence ID" value="EER00571.1"/>
    <property type="molecule type" value="Genomic_DNA"/>
</dbReference>
<dbReference type="InterPro" id="IPR036322">
    <property type="entry name" value="WD40_repeat_dom_sf"/>
</dbReference>
<feature type="domain" description="Protein kinase" evidence="11">
    <location>
        <begin position="58"/>
        <end position="404"/>
    </location>
</feature>
<dbReference type="GO" id="GO:0005770">
    <property type="term" value="C:late endosome"/>
    <property type="evidence" value="ECO:0007669"/>
    <property type="project" value="TreeGrafter"/>
</dbReference>
<feature type="region of interest" description="Disordered" evidence="10">
    <location>
        <begin position="534"/>
        <end position="561"/>
    </location>
</feature>
<dbReference type="SMART" id="SM00220">
    <property type="entry name" value="S_TKc"/>
    <property type="match status" value="1"/>
</dbReference>
<gene>
    <name evidence="12" type="ORF">Pmar_PMAR028901</name>
</gene>
<dbReference type="Pfam" id="PF00069">
    <property type="entry name" value="Pkinase"/>
    <property type="match status" value="1"/>
</dbReference>
<dbReference type="EC" id="2.7.11.1" evidence="1"/>
<dbReference type="RefSeq" id="XP_002767853.1">
    <property type="nucleotide sequence ID" value="XM_002767807.1"/>
</dbReference>
<evidence type="ECO:0000259" key="11">
    <source>
        <dbReference type="PROSITE" id="PS50011"/>
    </source>
</evidence>
<dbReference type="GO" id="GO:0004674">
    <property type="term" value="F:protein serine/threonine kinase activity"/>
    <property type="evidence" value="ECO:0007669"/>
    <property type="project" value="UniProtKB-KW"/>
</dbReference>
<evidence type="ECO:0000256" key="6">
    <source>
        <dbReference type="ARBA" id="ARBA00022741"/>
    </source>
</evidence>
<evidence type="ECO:0000256" key="7">
    <source>
        <dbReference type="ARBA" id="ARBA00022777"/>
    </source>
</evidence>
<accession>C5LRR5</accession>
<proteinExistence type="predicted"/>
<dbReference type="SUPFAM" id="SSF56112">
    <property type="entry name" value="Protein kinase-like (PK-like)"/>
    <property type="match status" value="1"/>
</dbReference>
<name>C5LRR5_PERM5</name>
<evidence type="ECO:0000256" key="1">
    <source>
        <dbReference type="ARBA" id="ARBA00012513"/>
    </source>
</evidence>
<evidence type="ECO:0000256" key="4">
    <source>
        <dbReference type="ARBA" id="ARBA00022679"/>
    </source>
</evidence>
<keyword evidence="3 9" id="KW-0853">WD repeat</keyword>
<feature type="repeat" description="WD" evidence="9">
    <location>
        <begin position="1081"/>
        <end position="1112"/>
    </location>
</feature>
<dbReference type="InterPro" id="IPR055231">
    <property type="entry name" value="2AA_helical"/>
</dbReference>
<evidence type="ECO:0000256" key="9">
    <source>
        <dbReference type="PROSITE-ProRule" id="PRU00221"/>
    </source>
</evidence>
<evidence type="ECO:0000256" key="10">
    <source>
        <dbReference type="SAM" id="MobiDB-lite"/>
    </source>
</evidence>
<dbReference type="PANTHER" id="PTHR17583">
    <property type="entry name" value="PHOSPHOINOSITIDE 3-KINASE REGULATORY SUBUNIT 4"/>
    <property type="match status" value="1"/>
</dbReference>
<feature type="compositionally biased region" description="Polar residues" evidence="10">
    <location>
        <begin position="534"/>
        <end position="556"/>
    </location>
</feature>
<dbReference type="InterPro" id="IPR000719">
    <property type="entry name" value="Prot_kinase_dom"/>
</dbReference>
<dbReference type="GO" id="GO:0006623">
    <property type="term" value="P:protein targeting to vacuole"/>
    <property type="evidence" value="ECO:0007669"/>
    <property type="project" value="TreeGrafter"/>
</dbReference>
<feature type="compositionally biased region" description="Basic and acidic residues" evidence="10">
    <location>
        <begin position="624"/>
        <end position="637"/>
    </location>
</feature>
<dbReference type="PROSITE" id="PS50294">
    <property type="entry name" value="WD_REPEATS_REGION"/>
    <property type="match status" value="1"/>
</dbReference>
<dbReference type="OrthoDB" id="444515at2759"/>
<dbReference type="InParanoid" id="C5LRR5"/>
<dbReference type="GO" id="GO:0071561">
    <property type="term" value="C:nucleus-vacuole junction"/>
    <property type="evidence" value="ECO:0007669"/>
    <property type="project" value="TreeGrafter"/>
</dbReference>
<dbReference type="Gene3D" id="2.130.10.10">
    <property type="entry name" value="YVTN repeat-like/Quinoprotein amine dehydrogenase"/>
    <property type="match status" value="1"/>
</dbReference>
<dbReference type="GO" id="GO:0034271">
    <property type="term" value="C:phosphatidylinositol 3-kinase complex, class III, type I"/>
    <property type="evidence" value="ECO:0007669"/>
    <property type="project" value="TreeGrafter"/>
</dbReference>
<reference evidence="12 13" key="1">
    <citation type="submission" date="2008-07" db="EMBL/GenBank/DDBJ databases">
        <authorList>
            <person name="El-Sayed N."/>
            <person name="Caler E."/>
            <person name="Inman J."/>
            <person name="Amedeo P."/>
            <person name="Hass B."/>
            <person name="Wortman J."/>
        </authorList>
    </citation>
    <scope>NUCLEOTIDE SEQUENCE [LARGE SCALE GENOMIC DNA]</scope>
    <source>
        <strain evidence="13">ATCC 50983 / TXsc</strain>
    </source>
</reference>
<keyword evidence="5" id="KW-0677">Repeat</keyword>
<dbReference type="InterPro" id="IPR015943">
    <property type="entry name" value="WD40/YVTN_repeat-like_dom_sf"/>
</dbReference>
<keyword evidence="13" id="KW-1185">Reference proteome</keyword>
<dbReference type="InterPro" id="IPR045162">
    <property type="entry name" value="Vps15-like"/>
</dbReference>
<dbReference type="Gene3D" id="1.25.10.10">
    <property type="entry name" value="Leucine-rich Repeat Variant"/>
    <property type="match status" value="1"/>
</dbReference>
<feature type="region of interest" description="Disordered" evidence="10">
    <location>
        <begin position="582"/>
        <end position="638"/>
    </location>
</feature>
<feature type="compositionally biased region" description="Polar residues" evidence="10">
    <location>
        <begin position="591"/>
        <end position="622"/>
    </location>
</feature>
<evidence type="ECO:0000256" key="5">
    <source>
        <dbReference type="ARBA" id="ARBA00022737"/>
    </source>
</evidence>
<feature type="repeat" description="WD" evidence="9">
    <location>
        <begin position="1476"/>
        <end position="1509"/>
    </location>
</feature>
<dbReference type="PROSITE" id="PS50082">
    <property type="entry name" value="WD_REPEATS_2"/>
    <property type="match status" value="2"/>
</dbReference>
<dbReference type="Pfam" id="PF22956">
    <property type="entry name" value="VPS15-like_hel"/>
    <property type="match status" value="1"/>
</dbReference>
<dbReference type="PROSITE" id="PS50011">
    <property type="entry name" value="PROTEIN_KINASE_DOM"/>
    <property type="match status" value="1"/>
</dbReference>
<feature type="compositionally biased region" description="Polar residues" evidence="10">
    <location>
        <begin position="1443"/>
        <end position="1460"/>
    </location>
</feature>
<dbReference type="GO" id="GO:0005524">
    <property type="term" value="F:ATP binding"/>
    <property type="evidence" value="ECO:0007669"/>
    <property type="project" value="InterPro"/>
</dbReference>
<keyword evidence="8" id="KW-0067">ATP-binding</keyword>
<dbReference type="Gene3D" id="1.10.510.10">
    <property type="entry name" value="Transferase(Phosphotransferase) domain 1"/>
    <property type="match status" value="1"/>
</dbReference>
<dbReference type="InterPro" id="IPR011009">
    <property type="entry name" value="Kinase-like_dom_sf"/>
</dbReference>
<keyword evidence="7" id="KW-0418">Kinase</keyword>
<dbReference type="Proteomes" id="UP000007800">
    <property type="component" value="Unassembled WGS sequence"/>
</dbReference>
<keyword evidence="6" id="KW-0547">Nucleotide-binding</keyword>
<dbReference type="GO" id="GO:0016236">
    <property type="term" value="P:macroautophagy"/>
    <property type="evidence" value="ECO:0007669"/>
    <property type="project" value="InterPro"/>
</dbReference>
<dbReference type="GeneID" id="9043655"/>
<protein>
    <recommendedName>
        <fullName evidence="1">non-specific serine/threonine protein kinase</fullName>
        <ecNumber evidence="1">2.7.11.1</ecNumber>
    </recommendedName>
</protein>
<organism evidence="13">
    <name type="scientific">Perkinsus marinus (strain ATCC 50983 / TXsc)</name>
    <dbReference type="NCBI Taxonomy" id="423536"/>
    <lineage>
        <taxon>Eukaryota</taxon>
        <taxon>Sar</taxon>
        <taxon>Alveolata</taxon>
        <taxon>Perkinsozoa</taxon>
        <taxon>Perkinsea</taxon>
        <taxon>Perkinsida</taxon>
        <taxon>Perkinsidae</taxon>
        <taxon>Perkinsus</taxon>
    </lineage>
</organism>
<feature type="region of interest" description="Disordered" evidence="10">
    <location>
        <begin position="1443"/>
        <end position="1474"/>
    </location>
</feature>
<sequence>MGLRCSTCPEYAMEPASSVKLSQVDSYLNDYPEISQERKCHIASYKLFKVFLFGSPITPAVEYIGKLFVPTLVQLQQQQPASGELSRIADSSLTPAPELSQTLGSDSDLTKINLRDEYAEQAVLYPNLLPYSNILVSDASAVLVRQYMQRTLTDRLYTQPALTEMMKLWILYQLVCALAQLHALGRVHGDLKTENVFIVGGSEQVMLGDLGSFGVMKPATLPAGEAASAVFSLFFATASGIAPPGVIIQSNPIYMAADMRIDLIVRNLPYLIIMLVSRDTLLDHLRKLRYIGDGREPTASDFIQAVRRVVSDGCSNIDENTLSAVYESSQSQQFAFFQNQEHMQRPEALNGDQSIAIRMVTSAGHAGSHPRTRQVSLMILETLAPFCSRHTLLELVIPHCHAALSTEPTAECRTQALRSLVAALECIPSTADTEESLYASGQFGGVTDTGAVYSLFVDYLWPVLLSLIATRSDANLLSYSAHAAVRLAALSVTIGEMSAPSGNPSTSLEAIKAAMYNFVATYLQQVFQRAPPGNNFSMMTPNGRAVSSTTTHSPDPSQLPPRAAEAVKLAVLEALPDFASLLPPCSKEPDSSQNQNLKGSHDVSVSSLTVPPLTVQNPSSGPRPSDHKDEETKKGSPDRGLTLPYLMCFLNDPNPQVKVAFCRLAPRCANLLGAFAADVALLPYFTQTLSKELGDDRLTLAALMGATELLGDYRVLPDEGPNSVHRESVMRFAESAVPYLCHPNVCIQATARALIRSITTKHIGNALQYVYLRRRSFSHLKEAEYLPNGWRCFGDLEYLCPVSYELVLGQQTIGETLGDTTDVARIGLAKKFYEGTVSHGQPMGEPMAVSTAGPMQIIKVSISNPNVPAILPYRFIAEGDVTLGFEGSVNKLLKDWRARHLLLPPPKPALGILNRLDGSQETLYVSKKKLQIVNEIRGVLGNDGESYGMYGHRRVRAQRLHLQCRAGVDPPSVEGMTLVTSPTMEAGSSPIAMDHNSTSNISESSISVGSLQSESAPLGNVEIDHAASNDSSGYSLATPSAWRPGGSLVGTIYDFEYDFGGGGSSQSVNSMSSGHPVDGRGASHTTPVVAVDASDDGRLIIAMGGNGVLRAWRGHILEDDVAPTCSKMMPLPDEELDLAAITHYHFPMKALRNCKSVVVGGASPSLYVYRMDAPGDVPVVSLRAPTCGKSAVVFDAGIAAIESFDTDIENVVIAANHHGSVFGFDVRAGRCVFNVAEPESSLGVPTDMLCSSDGRTTVLCTRSGFVSLFDVRYLSRRTRTYKLFQEGAGTGILPITAMCNSLHGGNKSFWLAEGTHGMMGLYDFTSLDGDVRPTKLMLCGEQSNPINLPVLVDMRSQPRQSFLVGADMLTQQVKECADPSSLVVRSMLEISTSRGGPWTLLSTGNDAVVRWWQPQEAGTVIPFSNQSSIMPLQLGGVQVMTNPSYAASSGHHQSSMTPRGQGTPVEEQGDSDLRVDDGHRDAILDMCVLSLQYDILVTAGRDGLIKIWR</sequence>
<dbReference type="InterPro" id="IPR001680">
    <property type="entry name" value="WD40_rpt"/>
</dbReference>
<evidence type="ECO:0000256" key="8">
    <source>
        <dbReference type="ARBA" id="ARBA00022840"/>
    </source>
</evidence>
<dbReference type="SUPFAM" id="SSF48371">
    <property type="entry name" value="ARM repeat"/>
    <property type="match status" value="1"/>
</dbReference>
<evidence type="ECO:0000313" key="13">
    <source>
        <dbReference type="Proteomes" id="UP000007800"/>
    </source>
</evidence>